<evidence type="ECO:0000256" key="1">
    <source>
        <dbReference type="ARBA" id="ARBA00008007"/>
    </source>
</evidence>
<dbReference type="PANTHER" id="PTHR47505">
    <property type="entry name" value="DNA UTILIZATION PROTEIN YHGH"/>
    <property type="match status" value="1"/>
</dbReference>
<dbReference type="InterPro" id="IPR000836">
    <property type="entry name" value="PRTase_dom"/>
</dbReference>
<evidence type="ECO:0000259" key="2">
    <source>
        <dbReference type="Pfam" id="PF18912"/>
    </source>
</evidence>
<dbReference type="PANTHER" id="PTHR47505:SF1">
    <property type="entry name" value="DNA UTILIZATION PROTEIN YHGH"/>
    <property type="match status" value="1"/>
</dbReference>
<dbReference type="RefSeq" id="WP_380941423.1">
    <property type="nucleotide sequence ID" value="NZ_JBHUFC010000006.1"/>
</dbReference>
<dbReference type="InterPro" id="IPR051910">
    <property type="entry name" value="ComF/GntX_DNA_util-trans"/>
</dbReference>
<dbReference type="Gene3D" id="3.40.50.2020">
    <property type="match status" value="1"/>
</dbReference>
<evidence type="ECO:0000313" key="4">
    <source>
        <dbReference type="Proteomes" id="UP001597283"/>
    </source>
</evidence>
<feature type="domain" description="Double zinc ribbon" evidence="2">
    <location>
        <begin position="20"/>
        <end position="78"/>
    </location>
</feature>
<dbReference type="Proteomes" id="UP001597283">
    <property type="component" value="Unassembled WGS sequence"/>
</dbReference>
<proteinExistence type="inferred from homology"/>
<reference evidence="4" key="1">
    <citation type="journal article" date="2019" name="Int. J. Syst. Evol. Microbiol.">
        <title>The Global Catalogue of Microorganisms (GCM) 10K type strain sequencing project: providing services to taxonomists for standard genome sequencing and annotation.</title>
        <authorList>
            <consortium name="The Broad Institute Genomics Platform"/>
            <consortium name="The Broad Institute Genome Sequencing Center for Infectious Disease"/>
            <person name="Wu L."/>
            <person name="Ma J."/>
        </authorList>
    </citation>
    <scope>NUCLEOTIDE SEQUENCE [LARGE SCALE GENOMIC DNA]</scope>
    <source>
        <strain evidence="4">Q85</strain>
    </source>
</reference>
<evidence type="ECO:0000313" key="3">
    <source>
        <dbReference type="EMBL" id="MFD1789055.1"/>
    </source>
</evidence>
<sequence length="255" mass="27422">MRASLARDKRRVHAAIASLVSLALPPRCPGCSAVVEADHRFCAACWGALVFLGPPWCAGCALPFEHDRGPEALCGRCLAERPEHDGARAAVAYGPVARAVALRLKYGRRTAFAETAARLMHRVMPEDADLLVSVPLHRWRLWTRGYNQAALIADALGRMSGIPARHDLLHRTRATPSLRGLGGRARTKAVRGAFAFGPDRKSVLAGRSVVLVDDVFTTGATASACAKVLRRAGAARVTILCWARVIDDTDDDASD</sequence>
<dbReference type="CDD" id="cd06223">
    <property type="entry name" value="PRTases_typeI"/>
    <property type="match status" value="1"/>
</dbReference>
<gene>
    <name evidence="3" type="ORF">ACFSC3_15945</name>
</gene>
<dbReference type="InterPro" id="IPR029057">
    <property type="entry name" value="PRTase-like"/>
</dbReference>
<name>A0ABW4NI90_9SPHN</name>
<dbReference type="InterPro" id="IPR044005">
    <property type="entry name" value="DZR_2"/>
</dbReference>
<dbReference type="Pfam" id="PF18912">
    <property type="entry name" value="DZR_2"/>
    <property type="match status" value="1"/>
</dbReference>
<dbReference type="EMBL" id="JBHUFC010000006">
    <property type="protein sequence ID" value="MFD1789055.1"/>
    <property type="molecule type" value="Genomic_DNA"/>
</dbReference>
<accession>A0ABW4NI90</accession>
<comment type="similarity">
    <text evidence="1">Belongs to the ComF/GntX family.</text>
</comment>
<keyword evidence="4" id="KW-1185">Reference proteome</keyword>
<comment type="caution">
    <text evidence="3">The sequence shown here is derived from an EMBL/GenBank/DDBJ whole genome shotgun (WGS) entry which is preliminary data.</text>
</comment>
<organism evidence="3 4">
    <name type="scientific">Sphingomonas floccifaciens</name>
    <dbReference type="NCBI Taxonomy" id="1844115"/>
    <lineage>
        <taxon>Bacteria</taxon>
        <taxon>Pseudomonadati</taxon>
        <taxon>Pseudomonadota</taxon>
        <taxon>Alphaproteobacteria</taxon>
        <taxon>Sphingomonadales</taxon>
        <taxon>Sphingomonadaceae</taxon>
        <taxon>Sphingomonas</taxon>
    </lineage>
</organism>
<protein>
    <submittedName>
        <fullName evidence="3">ComF family protein</fullName>
    </submittedName>
</protein>
<dbReference type="SUPFAM" id="SSF53271">
    <property type="entry name" value="PRTase-like"/>
    <property type="match status" value="1"/>
</dbReference>